<evidence type="ECO:0000256" key="7">
    <source>
        <dbReference type="ARBA" id="ARBA00023014"/>
    </source>
</evidence>
<comment type="similarity">
    <text evidence="2">Belongs to the class-V pyridoxal-phosphate-dependent aminotransferase family. NifS/IscS subfamily.</text>
</comment>
<dbReference type="PANTHER" id="PTHR11601">
    <property type="entry name" value="CYSTEINE DESULFURYLASE FAMILY MEMBER"/>
    <property type="match status" value="1"/>
</dbReference>
<reference evidence="11" key="1">
    <citation type="submission" date="2015-06" db="EMBL/GenBank/DDBJ databases">
        <authorList>
            <person name="Bertelli C."/>
        </authorList>
    </citation>
    <scope>NUCLEOTIDE SEQUENCE [LARGE SCALE GENOMIC DNA]</scope>
    <source>
        <strain evidence="11">CRIB-30</strain>
    </source>
</reference>
<dbReference type="PANTHER" id="PTHR11601:SF34">
    <property type="entry name" value="CYSTEINE DESULFURASE"/>
    <property type="match status" value="1"/>
</dbReference>
<dbReference type="OrthoDB" id="9808002at2"/>
<dbReference type="InterPro" id="IPR016454">
    <property type="entry name" value="Cysteine_dSase"/>
</dbReference>
<keyword evidence="7" id="KW-0411">Iron-sulfur</keyword>
<evidence type="ECO:0000313" key="10">
    <source>
        <dbReference type="EMBL" id="CRX38146.1"/>
    </source>
</evidence>
<evidence type="ECO:0000313" key="11">
    <source>
        <dbReference type="Proteomes" id="UP000220251"/>
    </source>
</evidence>
<evidence type="ECO:0000256" key="1">
    <source>
        <dbReference type="ARBA" id="ARBA00001933"/>
    </source>
</evidence>
<dbReference type="InterPro" id="IPR000192">
    <property type="entry name" value="Aminotrans_V_dom"/>
</dbReference>
<dbReference type="InterPro" id="IPR015422">
    <property type="entry name" value="PyrdxlP-dep_Trfase_small"/>
</dbReference>
<evidence type="ECO:0000256" key="8">
    <source>
        <dbReference type="ARBA" id="ARBA00050776"/>
    </source>
</evidence>
<keyword evidence="5" id="KW-0663">Pyridoxal phosphate</keyword>
<comment type="cofactor">
    <cofactor evidence="1">
        <name>pyridoxal 5'-phosphate</name>
        <dbReference type="ChEBI" id="CHEBI:597326"/>
    </cofactor>
</comment>
<dbReference type="RefSeq" id="WP_098037995.1">
    <property type="nucleotide sequence ID" value="NZ_CWGJ01000011.1"/>
</dbReference>
<dbReference type="InterPro" id="IPR015424">
    <property type="entry name" value="PyrdxlP-dep_Trfase"/>
</dbReference>
<evidence type="ECO:0000256" key="6">
    <source>
        <dbReference type="ARBA" id="ARBA00023004"/>
    </source>
</evidence>
<dbReference type="Proteomes" id="UP000220251">
    <property type="component" value="Unassembled WGS sequence"/>
</dbReference>
<evidence type="ECO:0000256" key="5">
    <source>
        <dbReference type="ARBA" id="ARBA00022898"/>
    </source>
</evidence>
<evidence type="ECO:0000259" key="9">
    <source>
        <dbReference type="Pfam" id="PF00266"/>
    </source>
</evidence>
<accession>A0A0H5DNY4</accession>
<sequence length="376" mass="40290">MTAQKGIYLDNNASTEIDPAVKQAYFDAIEKSLGNPSSMHYAGQSQKKLLSEARYTIASYLGVKPTEIYFTSGATESVNMILRGIAEVHPGCHIVSSSVEHACVINTLSHLEKKGTQVTYIHPGLFGAATKEQVESALTKDTKLIALMAINNETGVKTDIEAIAELAKKRGIPFFVDGAALLGKERFSIPAGVTAMSFSGHKLHAPKGIGFSFVRKGLRFASQMTGGEQEFGKRGGTENTPAIVALAKAVQMLEPILEGAEMRMRELRDLFEVLLLQQLPNLSINGQGERVANTSNIAFPGIEGETLLSTLSLRGVAASHGSACASGALEPSRILLNMGIDPRLAASSLRFSLSRFTTREEIEAAAEIIVSSVKRP</sequence>
<name>A0A0H5DNY4_9BACT</name>
<dbReference type="SUPFAM" id="SSF53383">
    <property type="entry name" value="PLP-dependent transferases"/>
    <property type="match status" value="1"/>
</dbReference>
<comment type="catalytic activity">
    <reaction evidence="8">
        <text>(sulfur carrier)-H + L-cysteine = (sulfur carrier)-SH + L-alanine</text>
        <dbReference type="Rhea" id="RHEA:43892"/>
        <dbReference type="Rhea" id="RHEA-COMP:14737"/>
        <dbReference type="Rhea" id="RHEA-COMP:14739"/>
        <dbReference type="ChEBI" id="CHEBI:29917"/>
        <dbReference type="ChEBI" id="CHEBI:35235"/>
        <dbReference type="ChEBI" id="CHEBI:57972"/>
        <dbReference type="ChEBI" id="CHEBI:64428"/>
        <dbReference type="EC" id="2.8.1.7"/>
    </reaction>
</comment>
<proteinExistence type="inferred from homology"/>
<dbReference type="GO" id="GO:0046872">
    <property type="term" value="F:metal ion binding"/>
    <property type="evidence" value="ECO:0007669"/>
    <property type="project" value="UniProtKB-KW"/>
</dbReference>
<dbReference type="PIRSF" id="PIRSF005572">
    <property type="entry name" value="NifS"/>
    <property type="match status" value="1"/>
</dbReference>
<dbReference type="GO" id="GO:0031071">
    <property type="term" value="F:cysteine desulfurase activity"/>
    <property type="evidence" value="ECO:0007669"/>
    <property type="project" value="UniProtKB-EC"/>
</dbReference>
<keyword evidence="6" id="KW-0408">Iron</keyword>
<dbReference type="Gene3D" id="3.40.640.10">
    <property type="entry name" value="Type I PLP-dependent aspartate aminotransferase-like (Major domain)"/>
    <property type="match status" value="1"/>
</dbReference>
<evidence type="ECO:0000256" key="2">
    <source>
        <dbReference type="ARBA" id="ARBA00006490"/>
    </source>
</evidence>
<evidence type="ECO:0000256" key="3">
    <source>
        <dbReference type="ARBA" id="ARBA00022679"/>
    </source>
</evidence>
<evidence type="ECO:0000256" key="4">
    <source>
        <dbReference type="ARBA" id="ARBA00022723"/>
    </source>
</evidence>
<dbReference type="Gene3D" id="3.90.1150.10">
    <property type="entry name" value="Aspartate Aminotransferase, domain 1"/>
    <property type="match status" value="1"/>
</dbReference>
<keyword evidence="3 10" id="KW-0808">Transferase</keyword>
<dbReference type="Gene3D" id="1.10.260.50">
    <property type="match status" value="1"/>
</dbReference>
<gene>
    <name evidence="10" type="primary">nifS3</name>
    <name evidence="10" type="ORF">ELAC_0794</name>
</gene>
<dbReference type="AlphaFoldDB" id="A0A0H5DNY4"/>
<protein>
    <submittedName>
        <fullName evidence="10">Cysteine desulfurase</fullName>
        <ecNumber evidence="10">2.8.1.7</ecNumber>
    </submittedName>
</protein>
<dbReference type="Pfam" id="PF00266">
    <property type="entry name" value="Aminotran_5"/>
    <property type="match status" value="1"/>
</dbReference>
<dbReference type="EC" id="2.8.1.7" evidence="10"/>
<organism evidence="10 11">
    <name type="scientific">Estrella lausannensis</name>
    <dbReference type="NCBI Taxonomy" id="483423"/>
    <lineage>
        <taxon>Bacteria</taxon>
        <taxon>Pseudomonadati</taxon>
        <taxon>Chlamydiota</taxon>
        <taxon>Chlamydiia</taxon>
        <taxon>Parachlamydiales</taxon>
        <taxon>Candidatus Criblamydiaceae</taxon>
        <taxon>Estrella</taxon>
    </lineage>
</organism>
<dbReference type="GO" id="GO:0051536">
    <property type="term" value="F:iron-sulfur cluster binding"/>
    <property type="evidence" value="ECO:0007669"/>
    <property type="project" value="UniProtKB-KW"/>
</dbReference>
<feature type="domain" description="Aminotransferase class V" evidence="9">
    <location>
        <begin position="7"/>
        <end position="364"/>
    </location>
</feature>
<keyword evidence="4" id="KW-0479">Metal-binding</keyword>
<dbReference type="InterPro" id="IPR015421">
    <property type="entry name" value="PyrdxlP-dep_Trfase_major"/>
</dbReference>
<keyword evidence="11" id="KW-1185">Reference proteome</keyword>
<dbReference type="EMBL" id="CWGJ01000011">
    <property type="protein sequence ID" value="CRX38146.1"/>
    <property type="molecule type" value="Genomic_DNA"/>
</dbReference>